<dbReference type="InterPro" id="IPR024572">
    <property type="entry name" value="RcnB"/>
</dbReference>
<accession>A0AA42M8W9</accession>
<feature type="signal peptide" evidence="2">
    <location>
        <begin position="1"/>
        <end position="23"/>
    </location>
</feature>
<dbReference type="RefSeq" id="WP_279677556.1">
    <property type="nucleotide sequence ID" value="NZ_JAOCCL010000010.1"/>
</dbReference>
<dbReference type="EMBL" id="JAOCCL010000010">
    <property type="protein sequence ID" value="MDH0825945.1"/>
    <property type="molecule type" value="Genomic_DNA"/>
</dbReference>
<evidence type="ECO:0000256" key="2">
    <source>
        <dbReference type="SAM" id="SignalP"/>
    </source>
</evidence>
<comment type="caution">
    <text evidence="3">The sequence shown here is derived from an EMBL/GenBank/DDBJ whole genome shotgun (WGS) entry which is preliminary data.</text>
</comment>
<dbReference type="Pfam" id="PF11776">
    <property type="entry name" value="RcnB"/>
    <property type="match status" value="1"/>
</dbReference>
<proteinExistence type="predicted"/>
<gene>
    <name evidence="3" type="ORF">N5C97_05455</name>
</gene>
<evidence type="ECO:0000313" key="3">
    <source>
        <dbReference type="EMBL" id="MDH0825945.1"/>
    </source>
</evidence>
<dbReference type="AlphaFoldDB" id="A0AA42M8W9"/>
<evidence type="ECO:0000313" key="4">
    <source>
        <dbReference type="Proteomes" id="UP001160116"/>
    </source>
</evidence>
<dbReference type="Proteomes" id="UP001160116">
    <property type="component" value="Unassembled WGS sequence"/>
</dbReference>
<sequence length="151" mass="17205">MMKYLKIIYGISLLSLFPALSFAEPATRYYGKPLTSQTQRFPTYAGPYQGAMPRPTSPPQIEPPHHRPPPHHPSHGGYPMRPGVSIIYRAPSYSTYSQETNSYVYVDGDSSIESRDYVLISDWRRLGLPDPPEGMHWIYENGRYALEPDSK</sequence>
<name>A0AA42M8W9_ACIJO</name>
<keyword evidence="2" id="KW-0732">Signal</keyword>
<protein>
    <submittedName>
        <fullName evidence="3">RcnB family protein</fullName>
    </submittedName>
</protein>
<feature type="chain" id="PRO_5041341343" evidence="2">
    <location>
        <begin position="24"/>
        <end position="151"/>
    </location>
</feature>
<organism evidence="3 4">
    <name type="scientific">Acinetobacter johnsonii</name>
    <dbReference type="NCBI Taxonomy" id="40214"/>
    <lineage>
        <taxon>Bacteria</taxon>
        <taxon>Pseudomonadati</taxon>
        <taxon>Pseudomonadota</taxon>
        <taxon>Gammaproteobacteria</taxon>
        <taxon>Moraxellales</taxon>
        <taxon>Moraxellaceae</taxon>
        <taxon>Acinetobacter</taxon>
    </lineage>
</organism>
<evidence type="ECO:0000256" key="1">
    <source>
        <dbReference type="SAM" id="MobiDB-lite"/>
    </source>
</evidence>
<reference evidence="3" key="1">
    <citation type="submission" date="2022-09" db="EMBL/GenBank/DDBJ databases">
        <title>Intensive care unit water sources are persistently colonized with multi-drug resistant bacteria and are the site of extensive horizontal gene transfer of antibiotic resistance genes.</title>
        <authorList>
            <person name="Diorio-Toth L."/>
        </authorList>
    </citation>
    <scope>NUCLEOTIDE SEQUENCE</scope>
    <source>
        <strain evidence="3">GD03885</strain>
    </source>
</reference>
<feature type="region of interest" description="Disordered" evidence="1">
    <location>
        <begin position="50"/>
        <end position="76"/>
    </location>
</feature>
<dbReference type="Gene3D" id="3.10.450.160">
    <property type="entry name" value="inner membrane protein cigr"/>
    <property type="match status" value="1"/>
</dbReference>